<dbReference type="Pfam" id="PF00512">
    <property type="entry name" value="HisKA"/>
    <property type="match status" value="1"/>
</dbReference>
<dbReference type="InterPro" id="IPR004358">
    <property type="entry name" value="Sig_transdc_His_kin-like_C"/>
</dbReference>
<accession>A0A7W9BJY5</accession>
<evidence type="ECO:0000256" key="4">
    <source>
        <dbReference type="ARBA" id="ARBA00022679"/>
    </source>
</evidence>
<evidence type="ECO:0000256" key="1">
    <source>
        <dbReference type="ARBA" id="ARBA00000085"/>
    </source>
</evidence>
<evidence type="ECO:0000256" key="3">
    <source>
        <dbReference type="ARBA" id="ARBA00022553"/>
    </source>
</evidence>
<feature type="transmembrane region" description="Helical" evidence="7">
    <location>
        <begin position="20"/>
        <end position="40"/>
    </location>
</feature>
<name>A0A7W9BJY5_9RHOB</name>
<protein>
    <recommendedName>
        <fullName evidence="2">histidine kinase</fullName>
        <ecNumber evidence="2">2.7.13.3</ecNumber>
    </recommendedName>
</protein>
<dbReference type="InterPro" id="IPR005467">
    <property type="entry name" value="His_kinase_dom"/>
</dbReference>
<evidence type="ECO:0000256" key="5">
    <source>
        <dbReference type="ARBA" id="ARBA00022777"/>
    </source>
</evidence>
<evidence type="ECO:0000313" key="10">
    <source>
        <dbReference type="Proteomes" id="UP000535415"/>
    </source>
</evidence>
<dbReference type="Pfam" id="PF13188">
    <property type="entry name" value="PAS_8"/>
    <property type="match status" value="1"/>
</dbReference>
<reference evidence="9 10" key="1">
    <citation type="submission" date="2020-08" db="EMBL/GenBank/DDBJ databases">
        <title>Genomic Encyclopedia of Type Strains, Phase IV (KMG-IV): sequencing the most valuable type-strain genomes for metagenomic binning, comparative biology and taxonomic classification.</title>
        <authorList>
            <person name="Goeker M."/>
        </authorList>
    </citation>
    <scope>NUCLEOTIDE SEQUENCE [LARGE SCALE GENOMIC DNA]</scope>
    <source>
        <strain evidence="9 10">DSM 101064</strain>
    </source>
</reference>
<dbReference type="SUPFAM" id="SSF47384">
    <property type="entry name" value="Homodimeric domain of signal transducing histidine kinase"/>
    <property type="match status" value="1"/>
</dbReference>
<keyword evidence="5 9" id="KW-0418">Kinase</keyword>
<dbReference type="InterPro" id="IPR000014">
    <property type="entry name" value="PAS"/>
</dbReference>
<dbReference type="AlphaFoldDB" id="A0A7W9BJY5"/>
<keyword evidence="7" id="KW-0472">Membrane</keyword>
<evidence type="ECO:0000256" key="7">
    <source>
        <dbReference type="SAM" id="Phobius"/>
    </source>
</evidence>
<keyword evidence="3" id="KW-0597">Phosphoprotein</keyword>
<dbReference type="InterPro" id="IPR050736">
    <property type="entry name" value="Sensor_HK_Regulatory"/>
</dbReference>
<sequence length="658" mass="72146">MIHMDTRLNANAPQNEGRRPFVGVILLLVVLFIAGVAYLVRSDYKRSISEAEVQLVNFAELFEQSVESNLAVANLQMWNLIDRLPSRRFGTSADIETRYGDMMRQTLEQIDQIDSLVWIATNGNPVWSSVEQLTGTYLGDRAYFQEALQLGMNEYAVGVPIIARGTGRRLTPIAWPMVSQSNQVFGVIVSSLGEKYFSDILTLSEIPTDMHVNVVASNGAAAFESEDLSPIAFERNIHASRKIAALDLTINVSRSKSAVLAGFYMRTASFIIIASILFASSIGMAIRLQRKSVQLADGLSQSVQDNLRIVAAQREFNAIFENVADGIVIFTMDGKLKRTNKMARKILGQDDSDQAVADLKRLLPDLSILTDDLPPQEILTCNDQAVECRVMKLTANNMEIAYCVLTDVTAEKRLAAAKDNFVTSINHELRTPLTSLSGSLDLLQDRFADDLAGPAKRLVMMASRNADRLLMLVNDILTLQAIDQGQFHVRVKPVDVSVALEEAVAFNSGYGMGSGVSLLCERTEPGMIFVDPDRLQQIFSNLISNAVKYSTANGTVKIGAVETNGDITFYVRDDGPGIPKSARGRLFDRFTAPIHTSGVQMNGTGLGLAITKQLVERQGGEITLDSRTEEDGAVETGTVFFVTFKMHTAPTTPVEIEA</sequence>
<dbReference type="EMBL" id="JACIJM010000003">
    <property type="protein sequence ID" value="MBB5721860.1"/>
    <property type="molecule type" value="Genomic_DNA"/>
</dbReference>
<dbReference type="EC" id="2.7.13.3" evidence="2"/>
<dbReference type="Gene3D" id="1.10.287.130">
    <property type="match status" value="1"/>
</dbReference>
<dbReference type="CDD" id="cd00075">
    <property type="entry name" value="HATPase"/>
    <property type="match status" value="1"/>
</dbReference>
<dbReference type="RefSeq" id="WP_183527586.1">
    <property type="nucleotide sequence ID" value="NZ_JACIJM010000003.1"/>
</dbReference>
<dbReference type="CDD" id="cd00082">
    <property type="entry name" value="HisKA"/>
    <property type="match status" value="1"/>
</dbReference>
<keyword evidence="10" id="KW-1185">Reference proteome</keyword>
<organism evidence="9 10">
    <name type="scientific">Yoonia ponticola</name>
    <dbReference type="NCBI Taxonomy" id="1524255"/>
    <lineage>
        <taxon>Bacteria</taxon>
        <taxon>Pseudomonadati</taxon>
        <taxon>Pseudomonadota</taxon>
        <taxon>Alphaproteobacteria</taxon>
        <taxon>Rhodobacterales</taxon>
        <taxon>Paracoccaceae</taxon>
        <taxon>Yoonia</taxon>
    </lineage>
</organism>
<dbReference type="SMART" id="SM00387">
    <property type="entry name" value="HATPase_c"/>
    <property type="match status" value="1"/>
</dbReference>
<keyword evidence="7" id="KW-1133">Transmembrane helix</keyword>
<dbReference type="SUPFAM" id="SSF55874">
    <property type="entry name" value="ATPase domain of HSP90 chaperone/DNA topoisomerase II/histidine kinase"/>
    <property type="match status" value="1"/>
</dbReference>
<evidence type="ECO:0000259" key="8">
    <source>
        <dbReference type="PROSITE" id="PS50109"/>
    </source>
</evidence>
<dbReference type="SUPFAM" id="SSF55785">
    <property type="entry name" value="PYP-like sensor domain (PAS domain)"/>
    <property type="match status" value="1"/>
</dbReference>
<keyword evidence="4" id="KW-0808">Transferase</keyword>
<dbReference type="PROSITE" id="PS50109">
    <property type="entry name" value="HIS_KIN"/>
    <property type="match status" value="1"/>
</dbReference>
<dbReference type="InterPro" id="IPR036890">
    <property type="entry name" value="HATPase_C_sf"/>
</dbReference>
<feature type="domain" description="Histidine kinase" evidence="8">
    <location>
        <begin position="424"/>
        <end position="648"/>
    </location>
</feature>
<dbReference type="Pfam" id="PF02518">
    <property type="entry name" value="HATPase_c"/>
    <property type="match status" value="1"/>
</dbReference>
<evidence type="ECO:0000256" key="2">
    <source>
        <dbReference type="ARBA" id="ARBA00012438"/>
    </source>
</evidence>
<dbReference type="PANTHER" id="PTHR43711:SF1">
    <property type="entry name" value="HISTIDINE KINASE 1"/>
    <property type="match status" value="1"/>
</dbReference>
<dbReference type="InterPro" id="IPR003594">
    <property type="entry name" value="HATPase_dom"/>
</dbReference>
<dbReference type="PRINTS" id="PR00344">
    <property type="entry name" value="BCTRLSENSOR"/>
</dbReference>
<evidence type="ECO:0000256" key="6">
    <source>
        <dbReference type="ARBA" id="ARBA00023012"/>
    </source>
</evidence>
<dbReference type="GO" id="GO:0000155">
    <property type="term" value="F:phosphorelay sensor kinase activity"/>
    <property type="evidence" value="ECO:0007669"/>
    <property type="project" value="InterPro"/>
</dbReference>
<dbReference type="PANTHER" id="PTHR43711">
    <property type="entry name" value="TWO-COMPONENT HISTIDINE KINASE"/>
    <property type="match status" value="1"/>
</dbReference>
<comment type="caution">
    <text evidence="9">The sequence shown here is derived from an EMBL/GenBank/DDBJ whole genome shotgun (WGS) entry which is preliminary data.</text>
</comment>
<keyword evidence="7" id="KW-0812">Transmembrane</keyword>
<gene>
    <name evidence="9" type="ORF">FHS72_001472</name>
</gene>
<dbReference type="Proteomes" id="UP000535415">
    <property type="component" value="Unassembled WGS sequence"/>
</dbReference>
<keyword evidence="6" id="KW-0902">Two-component regulatory system</keyword>
<proteinExistence type="predicted"/>
<dbReference type="InterPro" id="IPR035965">
    <property type="entry name" value="PAS-like_dom_sf"/>
</dbReference>
<evidence type="ECO:0000313" key="9">
    <source>
        <dbReference type="EMBL" id="MBB5721860.1"/>
    </source>
</evidence>
<comment type="catalytic activity">
    <reaction evidence="1">
        <text>ATP + protein L-histidine = ADP + protein N-phospho-L-histidine.</text>
        <dbReference type="EC" id="2.7.13.3"/>
    </reaction>
</comment>
<dbReference type="CDD" id="cd12914">
    <property type="entry name" value="PDC1_DGC_like"/>
    <property type="match status" value="1"/>
</dbReference>
<dbReference type="Gene3D" id="3.30.565.10">
    <property type="entry name" value="Histidine kinase-like ATPase, C-terminal domain"/>
    <property type="match status" value="1"/>
</dbReference>
<dbReference type="InterPro" id="IPR003661">
    <property type="entry name" value="HisK_dim/P_dom"/>
</dbReference>
<dbReference type="Gene3D" id="3.30.450.20">
    <property type="entry name" value="PAS domain"/>
    <property type="match status" value="2"/>
</dbReference>
<dbReference type="SMART" id="SM00388">
    <property type="entry name" value="HisKA"/>
    <property type="match status" value="1"/>
</dbReference>
<dbReference type="InterPro" id="IPR036097">
    <property type="entry name" value="HisK_dim/P_sf"/>
</dbReference>